<feature type="domain" description="Transcription factor MYC/MYB N-terminal" evidence="6">
    <location>
        <begin position="162"/>
        <end position="326"/>
    </location>
</feature>
<gene>
    <name evidence="7" type="ORF">CMV_022981</name>
</gene>
<dbReference type="OrthoDB" id="1936908at2759"/>
<evidence type="ECO:0000313" key="7">
    <source>
        <dbReference type="EMBL" id="KAF3951357.1"/>
    </source>
</evidence>
<keyword evidence="8" id="KW-1185">Reference proteome</keyword>
<feature type="region of interest" description="Disordered" evidence="5">
    <location>
        <begin position="81"/>
        <end position="156"/>
    </location>
</feature>
<dbReference type="AlphaFoldDB" id="A0A8J4VB40"/>
<feature type="compositionally biased region" description="Polar residues" evidence="5">
    <location>
        <begin position="129"/>
        <end position="156"/>
    </location>
</feature>
<dbReference type="PANTHER" id="PTHR11514:SF43">
    <property type="entry name" value="TRANSCRIPTION FACTOR MYC2"/>
    <property type="match status" value="1"/>
</dbReference>
<feature type="compositionally biased region" description="Polar residues" evidence="5">
    <location>
        <begin position="100"/>
        <end position="119"/>
    </location>
</feature>
<reference evidence="7" key="1">
    <citation type="submission" date="2020-03" db="EMBL/GenBank/DDBJ databases">
        <title>Castanea mollissima Vanexum genome sequencing.</title>
        <authorList>
            <person name="Staton M."/>
        </authorList>
    </citation>
    <scope>NUCLEOTIDE SEQUENCE</scope>
    <source>
        <tissue evidence="7">Leaf</tissue>
    </source>
</reference>
<feature type="compositionally biased region" description="Low complexity" evidence="5">
    <location>
        <begin position="42"/>
        <end position="53"/>
    </location>
</feature>
<dbReference type="InterPro" id="IPR045084">
    <property type="entry name" value="AIB/MYC-like"/>
</dbReference>
<dbReference type="InterPro" id="IPR025610">
    <property type="entry name" value="MYC/MYB_N"/>
</dbReference>
<comment type="subcellular location">
    <subcellularLocation>
        <location evidence="4">Nucleus</location>
    </subcellularLocation>
</comment>
<dbReference type="Proteomes" id="UP000737018">
    <property type="component" value="Unassembled WGS sequence"/>
</dbReference>
<dbReference type="GO" id="GO:0000976">
    <property type="term" value="F:transcription cis-regulatory region binding"/>
    <property type="evidence" value="ECO:0007669"/>
    <property type="project" value="TreeGrafter"/>
</dbReference>
<dbReference type="PANTHER" id="PTHR11514">
    <property type="entry name" value="MYC"/>
    <property type="match status" value="1"/>
</dbReference>
<dbReference type="GO" id="GO:0005634">
    <property type="term" value="C:nucleus"/>
    <property type="evidence" value="ECO:0007669"/>
    <property type="project" value="UniProtKB-SubCell"/>
</dbReference>
<evidence type="ECO:0000259" key="6">
    <source>
        <dbReference type="Pfam" id="PF14215"/>
    </source>
</evidence>
<evidence type="ECO:0000256" key="4">
    <source>
        <dbReference type="RuleBase" id="RU369104"/>
    </source>
</evidence>
<keyword evidence="2 4" id="KW-0804">Transcription</keyword>
<evidence type="ECO:0000256" key="2">
    <source>
        <dbReference type="ARBA" id="ARBA00023163"/>
    </source>
</evidence>
<evidence type="ECO:0000313" key="8">
    <source>
        <dbReference type="Proteomes" id="UP000737018"/>
    </source>
</evidence>
<feature type="region of interest" description="Disordered" evidence="5">
    <location>
        <begin position="37"/>
        <end position="65"/>
    </location>
</feature>
<evidence type="ECO:0000256" key="5">
    <source>
        <dbReference type="SAM" id="MobiDB-lite"/>
    </source>
</evidence>
<organism evidence="7 8">
    <name type="scientific">Castanea mollissima</name>
    <name type="common">Chinese chestnut</name>
    <dbReference type="NCBI Taxonomy" id="60419"/>
    <lineage>
        <taxon>Eukaryota</taxon>
        <taxon>Viridiplantae</taxon>
        <taxon>Streptophyta</taxon>
        <taxon>Embryophyta</taxon>
        <taxon>Tracheophyta</taxon>
        <taxon>Spermatophyta</taxon>
        <taxon>Magnoliopsida</taxon>
        <taxon>eudicotyledons</taxon>
        <taxon>Gunneridae</taxon>
        <taxon>Pentapetalae</taxon>
        <taxon>rosids</taxon>
        <taxon>fabids</taxon>
        <taxon>Fagales</taxon>
        <taxon>Fagaceae</taxon>
        <taxon>Castanea</taxon>
    </lineage>
</organism>
<feature type="compositionally biased region" description="Polar residues" evidence="5">
    <location>
        <begin position="56"/>
        <end position="65"/>
    </location>
</feature>
<proteinExistence type="predicted"/>
<protein>
    <recommendedName>
        <fullName evidence="4">Transcription factor</fullName>
        <shortName evidence="4">bHLH transcription factor</shortName>
    </recommendedName>
    <alternativeName>
        <fullName evidence="4">Basic helix-loop-helix protein</fullName>
    </alternativeName>
</protein>
<dbReference type="GO" id="GO:0003700">
    <property type="term" value="F:DNA-binding transcription factor activity"/>
    <property type="evidence" value="ECO:0007669"/>
    <property type="project" value="InterPro"/>
</dbReference>
<sequence>MWQLGIDPKRYCDHRRNSSALSSFLKNQSVPDRSICKDTRMSHSPPSIPSIFPAKNSWSGSSASTEMDQMVPEYCHSLSSIFPPNKSTESSESNERHPQPQFSNSISSIFPPNKSTESSESNERPPQQFYYSTPSIFTPNESTNSAGSPSKLSIQSESNNQLQAALQKLIEEVRHSWTYAIMWDSSYDNSGMPILRWADGYYKGNDDYHVETNNRTEKPLSVVLEEQEVLASATDEEDFTNTEWFFLKSKTQCFLNGSGLPGQAFVTSKLVWVAGLDHLATSTCNRARMGQASGLQTMVWLPSANGIVELGSTMLIFQSTDMINKIVMGKPNQLRGGEHDVLTQDDSFEEIYQMLATLPPMTEKHQACASEQQNQGGASPTLPPTPRDIILVLFKRFQDEASKCRRFYEGLRKGVRSQIIPSMLRDFTVLVEQAKVVEKNCDHTQIRESKRMRFAPTLQ</sequence>
<keyword evidence="1 4" id="KW-0805">Transcription regulation</keyword>
<accession>A0A8J4VB40</accession>
<keyword evidence="3 4" id="KW-0539">Nucleus</keyword>
<evidence type="ECO:0000256" key="1">
    <source>
        <dbReference type="ARBA" id="ARBA00023015"/>
    </source>
</evidence>
<name>A0A8J4VB40_9ROSI</name>
<comment type="caution">
    <text evidence="7">The sequence shown here is derived from an EMBL/GenBank/DDBJ whole genome shotgun (WGS) entry which is preliminary data.</text>
</comment>
<feature type="compositionally biased region" description="Polar residues" evidence="5">
    <location>
        <begin position="81"/>
        <end position="91"/>
    </location>
</feature>
<dbReference type="Pfam" id="PF14215">
    <property type="entry name" value="bHLH-MYC_N"/>
    <property type="match status" value="1"/>
</dbReference>
<evidence type="ECO:0000256" key="3">
    <source>
        <dbReference type="ARBA" id="ARBA00023242"/>
    </source>
</evidence>
<dbReference type="EMBL" id="JRKL02004983">
    <property type="protein sequence ID" value="KAF3951357.1"/>
    <property type="molecule type" value="Genomic_DNA"/>
</dbReference>